<proteinExistence type="predicted"/>
<sequence length="153" mass="16945">MVNWVVTSSSSSSNNNNNKQQQQQQYNTTTTTTTRVQPQVHAKRSSSHSGSSTSNALRLQQRRMIERENIDQLLQKCRTNYRGTACGIQASPRYNDCGQHAIYHTLGSGHPIPQLTLSDDGDTLCVRSGSLTRASLRMPSKQDHQVQAGPGNF</sequence>
<protein>
    <submittedName>
        <fullName evidence="3">Uncharacterized protein</fullName>
    </submittedName>
</protein>
<feature type="compositionally biased region" description="Low complexity" evidence="1">
    <location>
        <begin position="7"/>
        <end position="34"/>
    </location>
</feature>
<evidence type="ECO:0000256" key="1">
    <source>
        <dbReference type="SAM" id="MobiDB-lite"/>
    </source>
</evidence>
<reference evidence="3" key="2">
    <citation type="submission" date="2016-11" db="UniProtKB">
        <authorList>
            <consortium name="WormBaseParasite"/>
        </authorList>
    </citation>
    <scope>IDENTIFICATION</scope>
</reference>
<dbReference type="AlphaFoldDB" id="A0A1I7VDT9"/>
<dbReference type="WBParaSite" id="EN70_1404">
    <property type="protein sequence ID" value="EN70_1404"/>
    <property type="gene ID" value="EN70_1404"/>
</dbReference>
<dbReference type="Proteomes" id="UP000095285">
    <property type="component" value="Unassembled WGS sequence"/>
</dbReference>
<keyword evidence="2" id="KW-1185">Reference proteome</keyword>
<feature type="region of interest" description="Disordered" evidence="1">
    <location>
        <begin position="1"/>
        <end position="56"/>
    </location>
</feature>
<organism evidence="2 3">
    <name type="scientific">Loa loa</name>
    <name type="common">Eye worm</name>
    <name type="synonym">Filaria loa</name>
    <dbReference type="NCBI Taxonomy" id="7209"/>
    <lineage>
        <taxon>Eukaryota</taxon>
        <taxon>Metazoa</taxon>
        <taxon>Ecdysozoa</taxon>
        <taxon>Nematoda</taxon>
        <taxon>Chromadorea</taxon>
        <taxon>Rhabditida</taxon>
        <taxon>Spirurina</taxon>
        <taxon>Spiruromorpha</taxon>
        <taxon>Filarioidea</taxon>
        <taxon>Onchocercidae</taxon>
        <taxon>Loa</taxon>
    </lineage>
</organism>
<accession>A0A1I7VDT9</accession>
<evidence type="ECO:0000313" key="2">
    <source>
        <dbReference type="Proteomes" id="UP000095285"/>
    </source>
</evidence>
<evidence type="ECO:0000313" key="3">
    <source>
        <dbReference type="WBParaSite" id="EN70_1404"/>
    </source>
</evidence>
<reference evidence="2" key="1">
    <citation type="submission" date="2012-04" db="EMBL/GenBank/DDBJ databases">
        <title>The Genome Sequence of Loa loa.</title>
        <authorList>
            <consortium name="The Broad Institute Genome Sequencing Platform"/>
            <consortium name="Broad Institute Genome Sequencing Center for Infectious Disease"/>
            <person name="Nutman T.B."/>
            <person name="Fink D.L."/>
            <person name="Russ C."/>
            <person name="Young S."/>
            <person name="Zeng Q."/>
            <person name="Gargeya S."/>
            <person name="Alvarado L."/>
            <person name="Berlin A."/>
            <person name="Chapman S.B."/>
            <person name="Chen Z."/>
            <person name="Freedman E."/>
            <person name="Gellesch M."/>
            <person name="Goldberg J."/>
            <person name="Griggs A."/>
            <person name="Gujja S."/>
            <person name="Heilman E.R."/>
            <person name="Heiman D."/>
            <person name="Howarth C."/>
            <person name="Mehta T."/>
            <person name="Neiman D."/>
            <person name="Pearson M."/>
            <person name="Roberts A."/>
            <person name="Saif S."/>
            <person name="Shea T."/>
            <person name="Shenoy N."/>
            <person name="Sisk P."/>
            <person name="Stolte C."/>
            <person name="Sykes S."/>
            <person name="White J."/>
            <person name="Yandava C."/>
            <person name="Haas B."/>
            <person name="Henn M.R."/>
            <person name="Nusbaum C."/>
            <person name="Birren B."/>
        </authorList>
    </citation>
    <scope>NUCLEOTIDE SEQUENCE [LARGE SCALE GENOMIC DNA]</scope>
</reference>
<name>A0A1I7VDT9_LOALO</name>